<dbReference type="GO" id="GO:0005634">
    <property type="term" value="C:nucleus"/>
    <property type="evidence" value="ECO:0007669"/>
    <property type="project" value="TreeGrafter"/>
</dbReference>
<dbReference type="EC" id="3.5.1.122" evidence="3 8"/>
<dbReference type="GO" id="GO:0008418">
    <property type="term" value="F:protein-N-terminal asparagine amidohydrolase activity"/>
    <property type="evidence" value="ECO:0007669"/>
    <property type="project" value="UniProtKB-UniRule"/>
</dbReference>
<organism evidence="10 11">
    <name type="scientific">Crucibulum laeve</name>
    <dbReference type="NCBI Taxonomy" id="68775"/>
    <lineage>
        <taxon>Eukaryota</taxon>
        <taxon>Fungi</taxon>
        <taxon>Dikarya</taxon>
        <taxon>Basidiomycota</taxon>
        <taxon>Agaricomycotina</taxon>
        <taxon>Agaricomycetes</taxon>
        <taxon>Agaricomycetidae</taxon>
        <taxon>Agaricales</taxon>
        <taxon>Agaricineae</taxon>
        <taxon>Nidulariaceae</taxon>
        <taxon>Crucibulum</taxon>
    </lineage>
</organism>
<evidence type="ECO:0000256" key="8">
    <source>
        <dbReference type="RuleBase" id="RU367082"/>
    </source>
</evidence>
<gene>
    <name evidence="10" type="ORF">BDQ12DRAFT_301626</name>
</gene>
<dbReference type="Pfam" id="PF09764">
    <property type="entry name" value="Nt_Gln_amidase"/>
    <property type="match status" value="1"/>
</dbReference>
<evidence type="ECO:0000313" key="10">
    <source>
        <dbReference type="EMBL" id="TFK42976.1"/>
    </source>
</evidence>
<dbReference type="GO" id="GO:0005829">
    <property type="term" value="C:cytosol"/>
    <property type="evidence" value="ECO:0007669"/>
    <property type="project" value="TreeGrafter"/>
</dbReference>
<keyword evidence="11" id="KW-1185">Reference proteome</keyword>
<evidence type="ECO:0000256" key="2">
    <source>
        <dbReference type="ARBA" id="ARBA00011245"/>
    </source>
</evidence>
<evidence type="ECO:0000256" key="4">
    <source>
        <dbReference type="ARBA" id="ARBA00021247"/>
    </source>
</evidence>
<dbReference type="PANTHER" id="PTHR13035">
    <property type="entry name" value="PROTEIN N-TERMINAL GLUTAMINE AMIDOHYDROLASE"/>
    <property type="match status" value="1"/>
</dbReference>
<evidence type="ECO:0000256" key="5">
    <source>
        <dbReference type="ARBA" id="ARBA00022801"/>
    </source>
</evidence>
<accession>A0A5C3MEX6</accession>
<name>A0A5C3MEX6_9AGAR</name>
<comment type="similarity">
    <text evidence="1 8">Belongs to the NTAQ1 family.</text>
</comment>
<keyword evidence="5 8" id="KW-0378">Hydrolase</keyword>
<evidence type="ECO:0000256" key="7">
    <source>
        <dbReference type="ARBA" id="ARBA00048768"/>
    </source>
</evidence>
<dbReference type="InterPro" id="IPR039733">
    <property type="entry name" value="NTAQ1"/>
</dbReference>
<dbReference type="GO" id="GO:0070773">
    <property type="term" value="F:protein-N-terminal glutamine amidohydrolase activity"/>
    <property type="evidence" value="ECO:0007669"/>
    <property type="project" value="UniProtKB-UniRule"/>
</dbReference>
<protein>
    <recommendedName>
        <fullName evidence="4 8">Protein N-terminal glutamine amidohydrolase</fullName>
        <ecNumber evidence="3 8">3.5.1.122</ecNumber>
    </recommendedName>
    <alternativeName>
        <fullName evidence="6 8">Protein NH2-terminal glutamine deamidase</fullName>
    </alternativeName>
</protein>
<dbReference type="Gene3D" id="3.10.620.10">
    <property type="entry name" value="Protein N-terminal glutamine amidohydrolase, alpha beta roll"/>
    <property type="match status" value="1"/>
</dbReference>
<proteinExistence type="inferred from homology"/>
<comment type="function">
    <text evidence="8">Mediates the side-chain deamidation of N-terminal glutamine residues to glutamate, an important step in N-end rule pathway of protein degradation. Conversion of the resulting N-terminal glutamine to glutamate renders the protein susceptible to arginylation, polyubiquitination and degradation as specified by the N-end rule. Does not act on substrates with internal or C-terminal glutamine and does not act on non-glutamine residues in any position.</text>
</comment>
<evidence type="ECO:0000256" key="3">
    <source>
        <dbReference type="ARBA" id="ARBA00012718"/>
    </source>
</evidence>
<dbReference type="AlphaFoldDB" id="A0A5C3MEX6"/>
<dbReference type="InterPro" id="IPR037132">
    <property type="entry name" value="N_Gln_amidohydro_ab_roll_sf"/>
</dbReference>
<evidence type="ECO:0000259" key="9">
    <source>
        <dbReference type="Pfam" id="PF09764"/>
    </source>
</evidence>
<dbReference type="EMBL" id="ML213592">
    <property type="protein sequence ID" value="TFK42976.1"/>
    <property type="molecule type" value="Genomic_DNA"/>
</dbReference>
<dbReference type="InterPro" id="IPR023128">
    <property type="entry name" value="Prot_N_Gln_amidohydro_ab_roll"/>
</dbReference>
<sequence length="234" mass="26481">MTSSSLPPVFPPNSVYTSCWCEENIYLLCKAFLDQSQIVKIWEVFVVFISNDSKTVALLNQKAARSDDSVVVWDYHVILVLRQRDSSSGVNPQEHESDQTWGQSWVYDLDTRLTMPCTWGEYQEHTFPKAIQAQCHGYHSIFRVIPGETYVNYFASDRSHMLVSRDIDLQDDPVKQIYLSPPPLYGPICGKRAAENGITNNLMTSFISMSGPGVTYGDVLDLKGIHAIFKDSSR</sequence>
<dbReference type="OrthoDB" id="191192at2759"/>
<evidence type="ECO:0000256" key="6">
    <source>
        <dbReference type="ARBA" id="ARBA00029677"/>
    </source>
</evidence>
<evidence type="ECO:0000256" key="1">
    <source>
        <dbReference type="ARBA" id="ARBA00008985"/>
    </source>
</evidence>
<feature type="domain" description="Protein N-terminal glutamine amidohydrolase alpha beta roll" evidence="9">
    <location>
        <begin position="16"/>
        <end position="227"/>
    </location>
</feature>
<reference evidence="10 11" key="1">
    <citation type="journal article" date="2019" name="Nat. Ecol. Evol.">
        <title>Megaphylogeny resolves global patterns of mushroom evolution.</title>
        <authorList>
            <person name="Varga T."/>
            <person name="Krizsan K."/>
            <person name="Foldi C."/>
            <person name="Dima B."/>
            <person name="Sanchez-Garcia M."/>
            <person name="Sanchez-Ramirez S."/>
            <person name="Szollosi G.J."/>
            <person name="Szarkandi J.G."/>
            <person name="Papp V."/>
            <person name="Albert L."/>
            <person name="Andreopoulos W."/>
            <person name="Angelini C."/>
            <person name="Antonin V."/>
            <person name="Barry K.W."/>
            <person name="Bougher N.L."/>
            <person name="Buchanan P."/>
            <person name="Buyck B."/>
            <person name="Bense V."/>
            <person name="Catcheside P."/>
            <person name="Chovatia M."/>
            <person name="Cooper J."/>
            <person name="Damon W."/>
            <person name="Desjardin D."/>
            <person name="Finy P."/>
            <person name="Geml J."/>
            <person name="Haridas S."/>
            <person name="Hughes K."/>
            <person name="Justo A."/>
            <person name="Karasinski D."/>
            <person name="Kautmanova I."/>
            <person name="Kiss B."/>
            <person name="Kocsube S."/>
            <person name="Kotiranta H."/>
            <person name="LaButti K.M."/>
            <person name="Lechner B.E."/>
            <person name="Liimatainen K."/>
            <person name="Lipzen A."/>
            <person name="Lukacs Z."/>
            <person name="Mihaltcheva S."/>
            <person name="Morgado L.N."/>
            <person name="Niskanen T."/>
            <person name="Noordeloos M.E."/>
            <person name="Ohm R.A."/>
            <person name="Ortiz-Santana B."/>
            <person name="Ovrebo C."/>
            <person name="Racz N."/>
            <person name="Riley R."/>
            <person name="Savchenko A."/>
            <person name="Shiryaev A."/>
            <person name="Soop K."/>
            <person name="Spirin V."/>
            <person name="Szebenyi C."/>
            <person name="Tomsovsky M."/>
            <person name="Tulloss R.E."/>
            <person name="Uehling J."/>
            <person name="Grigoriev I.V."/>
            <person name="Vagvolgyi C."/>
            <person name="Papp T."/>
            <person name="Martin F.M."/>
            <person name="Miettinen O."/>
            <person name="Hibbett D.S."/>
            <person name="Nagy L.G."/>
        </authorList>
    </citation>
    <scope>NUCLEOTIDE SEQUENCE [LARGE SCALE GENOMIC DNA]</scope>
    <source>
        <strain evidence="10 11">CBS 166.37</strain>
    </source>
</reference>
<evidence type="ECO:0000313" key="11">
    <source>
        <dbReference type="Proteomes" id="UP000308652"/>
    </source>
</evidence>
<dbReference type="PANTHER" id="PTHR13035:SF0">
    <property type="entry name" value="PROTEIN N-TERMINAL GLUTAMINE AMIDOHYDROLASE"/>
    <property type="match status" value="1"/>
</dbReference>
<dbReference type="Proteomes" id="UP000308652">
    <property type="component" value="Unassembled WGS sequence"/>
</dbReference>
<comment type="subunit">
    <text evidence="2 8">Monomer.</text>
</comment>
<comment type="catalytic activity">
    <reaction evidence="7 8">
        <text>N-terminal L-glutaminyl-[protein] + H2O = N-terminal L-glutamyl-[protein] + NH4(+)</text>
        <dbReference type="Rhea" id="RHEA:50680"/>
        <dbReference type="Rhea" id="RHEA-COMP:12668"/>
        <dbReference type="Rhea" id="RHEA-COMP:12777"/>
        <dbReference type="ChEBI" id="CHEBI:15377"/>
        <dbReference type="ChEBI" id="CHEBI:28938"/>
        <dbReference type="ChEBI" id="CHEBI:64721"/>
        <dbReference type="ChEBI" id="CHEBI:64722"/>
        <dbReference type="EC" id="3.5.1.122"/>
    </reaction>
</comment>